<dbReference type="InterPro" id="IPR012334">
    <property type="entry name" value="Pectin_lyas_fold"/>
</dbReference>
<dbReference type="InterPro" id="IPR011050">
    <property type="entry name" value="Pectin_lyase_fold/virulence"/>
</dbReference>
<name>A0AAD5DWB9_9CHLO</name>
<gene>
    <name evidence="2" type="ORF">COHA_004700</name>
</gene>
<evidence type="ECO:0000313" key="3">
    <source>
        <dbReference type="Proteomes" id="UP001205105"/>
    </source>
</evidence>
<organism evidence="2 3">
    <name type="scientific">Chlorella ohadii</name>
    <dbReference type="NCBI Taxonomy" id="2649997"/>
    <lineage>
        <taxon>Eukaryota</taxon>
        <taxon>Viridiplantae</taxon>
        <taxon>Chlorophyta</taxon>
        <taxon>core chlorophytes</taxon>
        <taxon>Trebouxiophyceae</taxon>
        <taxon>Chlorellales</taxon>
        <taxon>Chlorellaceae</taxon>
        <taxon>Chlorella clade</taxon>
        <taxon>Chlorella</taxon>
    </lineage>
</organism>
<evidence type="ECO:0000313" key="2">
    <source>
        <dbReference type="EMBL" id="KAI7841529.1"/>
    </source>
</evidence>
<dbReference type="Gene3D" id="2.160.20.10">
    <property type="entry name" value="Single-stranded right-handed beta-helix, Pectin lyase-like"/>
    <property type="match status" value="1"/>
</dbReference>
<dbReference type="Pfam" id="PF12708">
    <property type="entry name" value="Pect-lyase_RHGA_epim"/>
    <property type="match status" value="1"/>
</dbReference>
<sequence>MPSNAYTSPLFGVWGERWDPAGRLTDWSPAGYGGGTRAIPDYPVAFNVSTYGAQGIPGIDDSAAFQRAIDAAMASAKVTGKGVAVLIPPGTYEIQQIVEISGSNVVLRGSGVGRTTLYIPVGLKAVYGNSTTWPFSTGFIGIDGTSRTSSNAKKLAWVNRRSWRGDRRIYVNDTSALQAGQWYKLAIAQNPFPGGPTVAAAASTGTSSTLIRSLTSMFSNPVLQATAAAAAENRWRIVPPGTLAAVAGTPTPAVAAAAAAAAGAKPLPSLLLKAAEYAPALLYTHMLEDGAVQVAARPTLAMAVDNTIDAYLYGDNMVDSGTPSEMFAGNDRLRFPFRVIAKGNGYIDIDRPLPIELRPAWTPVIVPFASTATESGLEHFTVQFKFDTYDEHLDAKGYNAMAVYECNNCWVRNINIIDATNGIFLSGNEFVTVSDVNINITAARGRGSMATRGVHGHHAAMMSHGAYNLQTKLNIAARYYHDLSVDALLHLSVFSDISGADINIDNHKGGVHNNLFTNINTGAGTRPWQSGGDAARGADTGANSTWWNVYAPGKQLGLPMYNKTVDCSTGPLLNWIGLFASSVTNTTCAATRWTVDNIGAGKSLHPPDLFKAMRTYWYLLSG</sequence>
<proteinExistence type="predicted"/>
<dbReference type="Proteomes" id="UP001205105">
    <property type="component" value="Unassembled WGS sequence"/>
</dbReference>
<dbReference type="EMBL" id="JADXDR010000062">
    <property type="protein sequence ID" value="KAI7841529.1"/>
    <property type="molecule type" value="Genomic_DNA"/>
</dbReference>
<dbReference type="SUPFAM" id="SSF51126">
    <property type="entry name" value="Pectin lyase-like"/>
    <property type="match status" value="1"/>
</dbReference>
<evidence type="ECO:0000259" key="1">
    <source>
        <dbReference type="Pfam" id="PF12708"/>
    </source>
</evidence>
<protein>
    <recommendedName>
        <fullName evidence="1">Rhamnogalacturonase A/B/Epimerase-like pectate lyase domain-containing protein</fullName>
    </recommendedName>
</protein>
<feature type="domain" description="Rhamnogalacturonase A/B/Epimerase-like pectate lyase" evidence="1">
    <location>
        <begin position="46"/>
        <end position="117"/>
    </location>
</feature>
<comment type="caution">
    <text evidence="2">The sequence shown here is derived from an EMBL/GenBank/DDBJ whole genome shotgun (WGS) entry which is preliminary data.</text>
</comment>
<dbReference type="AlphaFoldDB" id="A0AAD5DWB9"/>
<reference evidence="2" key="1">
    <citation type="submission" date="2020-11" db="EMBL/GenBank/DDBJ databases">
        <title>Chlorella ohadii genome sequencing and assembly.</title>
        <authorList>
            <person name="Murik O."/>
            <person name="Treves H."/>
            <person name="Kedem I."/>
            <person name="Shotland Y."/>
            <person name="Kaplan A."/>
        </authorList>
    </citation>
    <scope>NUCLEOTIDE SEQUENCE</scope>
    <source>
        <strain evidence="2">1</strain>
    </source>
</reference>
<dbReference type="InterPro" id="IPR024535">
    <property type="entry name" value="RHGA/B-epi-like_pectate_lyase"/>
</dbReference>
<keyword evidence="3" id="KW-1185">Reference proteome</keyword>
<accession>A0AAD5DWB9</accession>